<evidence type="ECO:0000313" key="1">
    <source>
        <dbReference type="EMBL" id="RHH40355.1"/>
    </source>
</evidence>
<sequence>MTKVNLNNEPNEIITGNDNIVIAKYLDGIDGGRSLDVTGYPLKVIKAGVPAITDGAGTYKPMPLNAEGTAFAALPEGYSYAGIIKGTIRTAKPFAAIMTRGRVNPAAAPYPYNAILDALKAALPLVEFRKDEEA</sequence>
<name>A0A414WS85_BACOV</name>
<accession>A0A414WS85</accession>
<dbReference type="RefSeq" id="WP_055168006.1">
    <property type="nucleotide sequence ID" value="NZ_CAKJZI010000002.1"/>
</dbReference>
<dbReference type="Proteomes" id="UP000283329">
    <property type="component" value="Unassembled WGS sequence"/>
</dbReference>
<organism evidence="1 2">
    <name type="scientific">Bacteroides ovatus</name>
    <dbReference type="NCBI Taxonomy" id="28116"/>
    <lineage>
        <taxon>Bacteria</taxon>
        <taxon>Pseudomonadati</taxon>
        <taxon>Bacteroidota</taxon>
        <taxon>Bacteroidia</taxon>
        <taxon>Bacteroidales</taxon>
        <taxon>Bacteroidaceae</taxon>
        <taxon>Bacteroides</taxon>
    </lineage>
</organism>
<reference evidence="1 2" key="1">
    <citation type="submission" date="2018-08" db="EMBL/GenBank/DDBJ databases">
        <title>A genome reference for cultivated species of the human gut microbiota.</title>
        <authorList>
            <person name="Zou Y."/>
            <person name="Xue W."/>
            <person name="Luo G."/>
        </authorList>
    </citation>
    <scope>NUCLEOTIDE SEQUENCE [LARGE SCALE GENOMIC DNA]</scope>
    <source>
        <strain evidence="1 2">AM17-48</strain>
    </source>
</reference>
<dbReference type="EMBL" id="QRJR01000034">
    <property type="protein sequence ID" value="RHH40355.1"/>
    <property type="molecule type" value="Genomic_DNA"/>
</dbReference>
<gene>
    <name evidence="1" type="ORF">DW206_22610</name>
</gene>
<evidence type="ECO:0000313" key="2">
    <source>
        <dbReference type="Proteomes" id="UP000283329"/>
    </source>
</evidence>
<proteinExistence type="predicted"/>
<comment type="caution">
    <text evidence="1">The sequence shown here is derived from an EMBL/GenBank/DDBJ whole genome shotgun (WGS) entry which is preliminary data.</text>
</comment>
<dbReference type="AlphaFoldDB" id="A0A414WS85"/>
<protein>
    <submittedName>
        <fullName evidence="1">Uncharacterized protein</fullName>
    </submittedName>
</protein>